<keyword evidence="2" id="KW-1185">Reference proteome</keyword>
<reference evidence="1" key="1">
    <citation type="submission" date="2021-06" db="EMBL/GenBank/DDBJ databases">
        <authorList>
            <person name="Kallberg Y."/>
            <person name="Tangrot J."/>
            <person name="Rosling A."/>
        </authorList>
    </citation>
    <scope>NUCLEOTIDE SEQUENCE</scope>
    <source>
        <strain evidence="1">MA461A</strain>
    </source>
</reference>
<dbReference type="EMBL" id="CAJVQC010010588">
    <property type="protein sequence ID" value="CAG8618538.1"/>
    <property type="molecule type" value="Genomic_DNA"/>
</dbReference>
<organism evidence="1 2">
    <name type="scientific">Racocetra persica</name>
    <dbReference type="NCBI Taxonomy" id="160502"/>
    <lineage>
        <taxon>Eukaryota</taxon>
        <taxon>Fungi</taxon>
        <taxon>Fungi incertae sedis</taxon>
        <taxon>Mucoromycota</taxon>
        <taxon>Glomeromycotina</taxon>
        <taxon>Glomeromycetes</taxon>
        <taxon>Diversisporales</taxon>
        <taxon>Gigasporaceae</taxon>
        <taxon>Racocetra</taxon>
    </lineage>
</organism>
<dbReference type="Proteomes" id="UP000789920">
    <property type="component" value="Unassembled WGS sequence"/>
</dbReference>
<sequence>KPKPLNCTLGFDNIYVLNLDKRGDRREMMNHLGQFHGLCFNYAKAVDKNDEIAISRLNKKDDVDMELEIFDIMSGIHRNLPNDWEILYLGHCHEWQGDTKILDNELIANHNKLYTAVHPQCTHAYAITASAAKKLLEILDIDHTKVDKAIDVELANLIRYKKLIAYEVHPQIITQWKAKTDISDTIPDFVDDTYYLTNSTLEFLEIHVELVIGEGDQAVSLCIIDCWISAFRAEDEEVENKSCSEHPYKATTSKAIATIKKLTLILLLEDW</sequence>
<feature type="non-terminal residue" evidence="1">
    <location>
        <position position="1"/>
    </location>
</feature>
<evidence type="ECO:0000313" key="2">
    <source>
        <dbReference type="Proteomes" id="UP000789920"/>
    </source>
</evidence>
<evidence type="ECO:0000313" key="1">
    <source>
        <dbReference type="EMBL" id="CAG8618538.1"/>
    </source>
</evidence>
<name>A0ACA9MXK5_9GLOM</name>
<proteinExistence type="predicted"/>
<protein>
    <submittedName>
        <fullName evidence="1">23681_t:CDS:1</fullName>
    </submittedName>
</protein>
<gene>
    <name evidence="1" type="ORF">RPERSI_LOCUS6614</name>
</gene>
<comment type="caution">
    <text evidence="1">The sequence shown here is derived from an EMBL/GenBank/DDBJ whole genome shotgun (WGS) entry which is preliminary data.</text>
</comment>
<accession>A0ACA9MXK5</accession>